<evidence type="ECO:0000256" key="1">
    <source>
        <dbReference type="ARBA" id="ARBA00005534"/>
    </source>
</evidence>
<accession>A0A2K8KWZ7</accession>
<sequence>MRQTIQISTGSREELVDITHEINRIVHESGIRNGIVSVYAQGATCAIMIQENWDQSVQTDVVHLLQRLIPKGVWQHDKQDGNGDSHLKSGLVGPSETIPLIDGLLGLSRWQNIFFCEFDGPRSSRSIVCTIIEDGGE</sequence>
<dbReference type="Gene3D" id="2.60.120.460">
    <property type="entry name" value="YjbQ-like"/>
    <property type="match status" value="1"/>
</dbReference>
<dbReference type="InterPro" id="IPR035917">
    <property type="entry name" value="YjbQ-like_sf"/>
</dbReference>
<dbReference type="OrthoDB" id="9801725at2"/>
<comment type="similarity">
    <text evidence="1">Belongs to the UPF0047 family.</text>
</comment>
<dbReference type="SUPFAM" id="SSF111038">
    <property type="entry name" value="YjbQ-like"/>
    <property type="match status" value="1"/>
</dbReference>
<dbReference type="AlphaFoldDB" id="A0A2K8KWZ7"/>
<dbReference type="KEGG" id="maes:Ga0123461_0792"/>
<proteinExistence type="inferred from homology"/>
<dbReference type="PANTHER" id="PTHR30615:SF8">
    <property type="entry name" value="UPF0047 PROTEIN C4A8.02C"/>
    <property type="match status" value="1"/>
</dbReference>
<protein>
    <submittedName>
        <fullName evidence="2">Secondary thiamine-phosphate synthase enzyme</fullName>
    </submittedName>
</protein>
<dbReference type="Proteomes" id="UP000231701">
    <property type="component" value="Chromosome"/>
</dbReference>
<reference evidence="2 3" key="1">
    <citation type="submission" date="2016-12" db="EMBL/GenBank/DDBJ databases">
        <title>Isolation and genomic insights into novel planktonic Zetaproteobacteria from stratified waters of the Chesapeake Bay.</title>
        <authorList>
            <person name="McAllister S.M."/>
            <person name="Kato S."/>
            <person name="Chan C.S."/>
            <person name="Chiu B.K."/>
            <person name="Field E.K."/>
        </authorList>
    </citation>
    <scope>NUCLEOTIDE SEQUENCE [LARGE SCALE GENOMIC DNA]</scope>
    <source>
        <strain evidence="2 3">CP-5</strain>
    </source>
</reference>
<keyword evidence="3" id="KW-1185">Reference proteome</keyword>
<name>A0A2K8KWZ7_MARES</name>
<gene>
    <name evidence="2" type="ORF">Ga0123461_0792</name>
</gene>
<organism evidence="2 3">
    <name type="scientific">Mariprofundus aestuarium</name>
    <dbReference type="NCBI Taxonomy" id="1921086"/>
    <lineage>
        <taxon>Bacteria</taxon>
        <taxon>Pseudomonadati</taxon>
        <taxon>Pseudomonadota</taxon>
        <taxon>Candidatius Mariprofundia</taxon>
        <taxon>Mariprofundales</taxon>
        <taxon>Mariprofundaceae</taxon>
        <taxon>Mariprofundus</taxon>
    </lineage>
</organism>
<dbReference type="PIRSF" id="PIRSF004681">
    <property type="entry name" value="UCP004681"/>
    <property type="match status" value="1"/>
</dbReference>
<evidence type="ECO:0000313" key="3">
    <source>
        <dbReference type="Proteomes" id="UP000231701"/>
    </source>
</evidence>
<evidence type="ECO:0000313" key="2">
    <source>
        <dbReference type="EMBL" id="ATX79212.1"/>
    </source>
</evidence>
<dbReference type="Pfam" id="PF01894">
    <property type="entry name" value="YjbQ"/>
    <property type="match status" value="1"/>
</dbReference>
<dbReference type="RefSeq" id="WP_100278669.1">
    <property type="nucleotide sequence ID" value="NZ_CP018799.1"/>
</dbReference>
<dbReference type="EMBL" id="CP018799">
    <property type="protein sequence ID" value="ATX79212.1"/>
    <property type="molecule type" value="Genomic_DNA"/>
</dbReference>
<dbReference type="NCBIfam" id="TIGR00149">
    <property type="entry name" value="TIGR00149_YjbQ"/>
    <property type="match status" value="1"/>
</dbReference>
<dbReference type="InterPro" id="IPR001602">
    <property type="entry name" value="UPF0047_YjbQ-like"/>
</dbReference>
<dbReference type="PANTHER" id="PTHR30615">
    <property type="entry name" value="UNCHARACTERIZED PROTEIN YJBQ-RELATED"/>
    <property type="match status" value="1"/>
</dbReference>